<dbReference type="GO" id="GO:0016301">
    <property type="term" value="F:kinase activity"/>
    <property type="evidence" value="ECO:0007669"/>
    <property type="project" value="UniProtKB-KW"/>
</dbReference>
<dbReference type="PROSITE" id="PS00742">
    <property type="entry name" value="PEP_ENZYMES_2"/>
    <property type="match status" value="1"/>
</dbReference>
<dbReference type="PIRSF" id="PIRSF000732">
    <property type="entry name" value="PTS_enzyme_I"/>
    <property type="match status" value="1"/>
</dbReference>
<keyword evidence="25" id="KW-0670">Pyruvate</keyword>
<dbReference type="GO" id="GO:0046872">
    <property type="term" value="F:metal ion binding"/>
    <property type="evidence" value="ECO:0007669"/>
    <property type="project" value="UniProtKB-KW"/>
</dbReference>
<evidence type="ECO:0000256" key="4">
    <source>
        <dbReference type="ARBA" id="ARBA00004496"/>
    </source>
</evidence>
<dbReference type="AlphaFoldDB" id="A0A6N8HWE1"/>
<keyword evidence="11 17" id="KW-0808">Transferase</keyword>
<dbReference type="Gene3D" id="3.50.30.10">
    <property type="entry name" value="Phosphohistidine domain"/>
    <property type="match status" value="1"/>
</dbReference>
<evidence type="ECO:0000256" key="2">
    <source>
        <dbReference type="ARBA" id="ARBA00001946"/>
    </source>
</evidence>
<feature type="domain" description="Phosphotransferase system enzyme I N-terminal" evidence="24">
    <location>
        <begin position="7"/>
        <end position="130"/>
    </location>
</feature>
<keyword evidence="12 17" id="KW-0598">Phosphotransferase system</keyword>
<feature type="coiled-coil region" evidence="21">
    <location>
        <begin position="37"/>
        <end position="64"/>
    </location>
</feature>
<evidence type="ECO:0000256" key="9">
    <source>
        <dbReference type="ARBA" id="ARBA00022490"/>
    </source>
</evidence>
<keyword evidence="14 17" id="KW-0418">Kinase</keyword>
<feature type="binding site" evidence="20">
    <location>
        <position position="459"/>
    </location>
    <ligand>
        <name>Mg(2+)</name>
        <dbReference type="ChEBI" id="CHEBI:18420"/>
    </ligand>
</feature>
<feature type="binding site" evidence="19">
    <location>
        <position position="336"/>
    </location>
    <ligand>
        <name>phosphoenolpyruvate</name>
        <dbReference type="ChEBI" id="CHEBI:58702"/>
    </ligand>
</feature>
<evidence type="ECO:0000256" key="18">
    <source>
        <dbReference type="PIRSR" id="PIRSR000732-1"/>
    </source>
</evidence>
<evidence type="ECO:0000256" key="20">
    <source>
        <dbReference type="PIRSR" id="PIRSR000732-3"/>
    </source>
</evidence>
<comment type="function">
    <text evidence="3 17">General (non sugar-specific) component of the phosphoenolpyruvate-dependent sugar phosphotransferase system (sugar PTS). This major carbohydrate active-transport system catalyzes the phosphorylation of incoming sugar substrates concomitantly with their translocation across the cell membrane. Enzyme I transfers the phosphoryl group from phosphoenolpyruvate (PEP) to the phosphoryl carrier protein (HPr).</text>
</comment>
<evidence type="ECO:0000259" key="23">
    <source>
        <dbReference type="Pfam" id="PF02896"/>
    </source>
</evidence>
<dbReference type="Proteomes" id="UP000469440">
    <property type="component" value="Unassembled WGS sequence"/>
</dbReference>
<comment type="caution">
    <text evidence="25">The sequence shown here is derived from an EMBL/GenBank/DDBJ whole genome shotgun (WGS) entry which is preliminary data.</text>
</comment>
<comment type="catalytic activity">
    <reaction evidence="1 17">
        <text>L-histidyl-[protein] + phosphoenolpyruvate = N(pros)-phospho-L-histidyl-[protein] + pyruvate</text>
        <dbReference type="Rhea" id="RHEA:23880"/>
        <dbReference type="Rhea" id="RHEA-COMP:9745"/>
        <dbReference type="Rhea" id="RHEA-COMP:9746"/>
        <dbReference type="ChEBI" id="CHEBI:15361"/>
        <dbReference type="ChEBI" id="CHEBI:29979"/>
        <dbReference type="ChEBI" id="CHEBI:58702"/>
        <dbReference type="ChEBI" id="CHEBI:64837"/>
        <dbReference type="EC" id="2.7.3.9"/>
    </reaction>
</comment>
<dbReference type="SUPFAM" id="SSF47831">
    <property type="entry name" value="Enzyme I of the PEP:sugar phosphotransferase system HPr-binding (sub)domain"/>
    <property type="match status" value="1"/>
</dbReference>
<comment type="cofactor">
    <cofactor evidence="2 17 20">
        <name>Mg(2+)</name>
        <dbReference type="ChEBI" id="CHEBI:18420"/>
    </cofactor>
</comment>
<dbReference type="SUPFAM" id="SSF51621">
    <property type="entry name" value="Phosphoenolpyruvate/pyruvate domain"/>
    <property type="match status" value="1"/>
</dbReference>
<evidence type="ECO:0000259" key="22">
    <source>
        <dbReference type="Pfam" id="PF00391"/>
    </source>
</evidence>
<dbReference type="SUPFAM" id="SSF52009">
    <property type="entry name" value="Phosphohistidine domain"/>
    <property type="match status" value="1"/>
</dbReference>
<dbReference type="PRINTS" id="PR01736">
    <property type="entry name" value="PHPHTRNFRASE"/>
</dbReference>
<dbReference type="Pfam" id="PF05524">
    <property type="entry name" value="PEP-utilisers_N"/>
    <property type="match status" value="1"/>
</dbReference>
<protein>
    <recommendedName>
        <fullName evidence="7 17">Phosphoenolpyruvate-protein phosphotransferase</fullName>
        <ecNumber evidence="6 17">2.7.3.9</ecNumber>
    </recommendedName>
    <alternativeName>
        <fullName evidence="16 17">Phosphotransferase system, enzyme I</fullName>
    </alternativeName>
</protein>
<proteinExistence type="inferred from homology"/>
<dbReference type="Gene3D" id="1.10.274.10">
    <property type="entry name" value="PtsI, HPr-binding domain"/>
    <property type="match status" value="1"/>
</dbReference>
<evidence type="ECO:0000259" key="24">
    <source>
        <dbReference type="Pfam" id="PF05524"/>
    </source>
</evidence>
<dbReference type="Pfam" id="PF02896">
    <property type="entry name" value="PEP-utilizers_C"/>
    <property type="match status" value="1"/>
</dbReference>
<feature type="active site" description="Tele-phosphohistidine intermediate" evidence="18">
    <location>
        <position position="193"/>
    </location>
</feature>
<dbReference type="GO" id="GO:0008965">
    <property type="term" value="F:phosphoenolpyruvate-protein phosphotransferase activity"/>
    <property type="evidence" value="ECO:0007669"/>
    <property type="project" value="UniProtKB-EC"/>
</dbReference>
<evidence type="ECO:0000256" key="7">
    <source>
        <dbReference type="ARBA" id="ARBA00016544"/>
    </source>
</evidence>
<keyword evidence="9 17" id="KW-0963">Cytoplasm</keyword>
<dbReference type="InterPro" id="IPR050499">
    <property type="entry name" value="PEP-utilizing_PTS_enzyme"/>
</dbReference>
<name>A0A6N8HWE1_9FIRM</name>
<evidence type="ECO:0000256" key="6">
    <source>
        <dbReference type="ARBA" id="ARBA00012232"/>
    </source>
</evidence>
<dbReference type="RefSeq" id="WP_156989768.1">
    <property type="nucleotide sequence ID" value="NZ_VWXL01000014.1"/>
</dbReference>
<dbReference type="EC" id="2.7.3.9" evidence="6 17"/>
<organism evidence="25 26">
    <name type="scientific">Caproicibacter fermentans</name>
    <dbReference type="NCBI Taxonomy" id="2576756"/>
    <lineage>
        <taxon>Bacteria</taxon>
        <taxon>Bacillati</taxon>
        <taxon>Bacillota</taxon>
        <taxon>Clostridia</taxon>
        <taxon>Eubacteriales</taxon>
        <taxon>Acutalibacteraceae</taxon>
        <taxon>Caproicibacter</taxon>
    </lineage>
</organism>
<evidence type="ECO:0000256" key="15">
    <source>
        <dbReference type="ARBA" id="ARBA00022842"/>
    </source>
</evidence>
<gene>
    <name evidence="25" type="primary">ptsI_4</name>
    <name evidence="25" type="ORF">CAFE_06490</name>
</gene>
<evidence type="ECO:0000313" key="25">
    <source>
        <dbReference type="EMBL" id="MVB09978.1"/>
    </source>
</evidence>
<feature type="binding site" evidence="20">
    <location>
        <position position="435"/>
    </location>
    <ligand>
        <name>Mg(2+)</name>
        <dbReference type="ChEBI" id="CHEBI:18420"/>
    </ligand>
</feature>
<feature type="domain" description="PEP-utilising enzyme mobile" evidence="22">
    <location>
        <begin position="157"/>
        <end position="229"/>
    </location>
</feature>
<dbReference type="GO" id="GO:0005737">
    <property type="term" value="C:cytoplasm"/>
    <property type="evidence" value="ECO:0007669"/>
    <property type="project" value="UniProtKB-SubCell"/>
</dbReference>
<keyword evidence="10 17" id="KW-0762">Sugar transport</keyword>
<dbReference type="OrthoDB" id="9765468at2"/>
<feature type="domain" description="PEP-utilising enzyme C-terminal" evidence="23">
    <location>
        <begin position="259"/>
        <end position="544"/>
    </location>
</feature>
<evidence type="ECO:0000256" key="5">
    <source>
        <dbReference type="ARBA" id="ARBA00007837"/>
    </source>
</evidence>
<dbReference type="InterPro" id="IPR000121">
    <property type="entry name" value="PEP_util_C"/>
</dbReference>
<keyword evidence="8 17" id="KW-0813">Transport</keyword>
<evidence type="ECO:0000256" key="1">
    <source>
        <dbReference type="ARBA" id="ARBA00000683"/>
    </source>
</evidence>
<dbReference type="InterPro" id="IPR015813">
    <property type="entry name" value="Pyrv/PenolPyrv_kinase-like_dom"/>
</dbReference>
<evidence type="ECO:0000256" key="21">
    <source>
        <dbReference type="SAM" id="Coils"/>
    </source>
</evidence>
<keyword evidence="15 17" id="KW-0460">Magnesium</keyword>
<dbReference type="NCBIfam" id="TIGR01417">
    <property type="entry name" value="PTS_I_fam"/>
    <property type="match status" value="1"/>
</dbReference>
<evidence type="ECO:0000256" key="12">
    <source>
        <dbReference type="ARBA" id="ARBA00022683"/>
    </source>
</evidence>
<dbReference type="InterPro" id="IPR006318">
    <property type="entry name" value="PTS_EI-like"/>
</dbReference>
<dbReference type="InterPro" id="IPR023151">
    <property type="entry name" value="PEP_util_CS"/>
</dbReference>
<evidence type="ECO:0000256" key="17">
    <source>
        <dbReference type="PIRNR" id="PIRNR000732"/>
    </source>
</evidence>
<evidence type="ECO:0000256" key="14">
    <source>
        <dbReference type="ARBA" id="ARBA00022777"/>
    </source>
</evidence>
<evidence type="ECO:0000256" key="11">
    <source>
        <dbReference type="ARBA" id="ARBA00022679"/>
    </source>
</evidence>
<keyword evidence="21" id="KW-0175">Coiled coil</keyword>
<evidence type="ECO:0000256" key="13">
    <source>
        <dbReference type="ARBA" id="ARBA00022723"/>
    </source>
</evidence>
<comment type="similarity">
    <text evidence="5 17">Belongs to the PEP-utilizing enzyme family.</text>
</comment>
<dbReference type="InterPro" id="IPR036618">
    <property type="entry name" value="PtsI_HPr-bd_sf"/>
</dbReference>
<evidence type="ECO:0000256" key="3">
    <source>
        <dbReference type="ARBA" id="ARBA00002728"/>
    </source>
</evidence>
<comment type="subcellular location">
    <subcellularLocation>
        <location evidence="4 17">Cytoplasm</location>
    </subcellularLocation>
</comment>
<keyword evidence="26" id="KW-1185">Reference proteome</keyword>
<dbReference type="PANTHER" id="PTHR46244:SF3">
    <property type="entry name" value="PHOSPHOENOLPYRUVATE-PROTEIN PHOSPHOTRANSFERASE"/>
    <property type="match status" value="1"/>
</dbReference>
<evidence type="ECO:0000256" key="19">
    <source>
        <dbReference type="PIRSR" id="PIRSR000732-2"/>
    </source>
</evidence>
<evidence type="ECO:0000256" key="10">
    <source>
        <dbReference type="ARBA" id="ARBA00022597"/>
    </source>
</evidence>
<dbReference type="Pfam" id="PF00391">
    <property type="entry name" value="PEP-utilizers"/>
    <property type="match status" value="1"/>
</dbReference>
<keyword evidence="13 17" id="KW-0479">Metal-binding</keyword>
<dbReference type="InterPro" id="IPR008731">
    <property type="entry name" value="PTS_EIN"/>
</dbReference>
<accession>A0A6N8HWE1</accession>
<reference evidence="25 26" key="1">
    <citation type="submission" date="2019-09" db="EMBL/GenBank/DDBJ databases">
        <title>Genome sequence of Clostridium sp. EA1.</title>
        <authorList>
            <person name="Poehlein A."/>
            <person name="Bengelsdorf F.R."/>
            <person name="Daniel R."/>
        </authorList>
    </citation>
    <scope>NUCLEOTIDE SEQUENCE [LARGE SCALE GENOMIC DNA]</scope>
    <source>
        <strain evidence="25 26">EA1</strain>
    </source>
</reference>
<feature type="active site" description="Proton donor" evidence="18">
    <location>
        <position position="506"/>
    </location>
</feature>
<dbReference type="EMBL" id="VWXL01000014">
    <property type="protein sequence ID" value="MVB09978.1"/>
    <property type="molecule type" value="Genomic_DNA"/>
</dbReference>
<evidence type="ECO:0000256" key="8">
    <source>
        <dbReference type="ARBA" id="ARBA00022448"/>
    </source>
</evidence>
<dbReference type="Gene3D" id="3.20.20.60">
    <property type="entry name" value="Phosphoenolpyruvate-binding domains"/>
    <property type="match status" value="1"/>
</dbReference>
<evidence type="ECO:0000256" key="16">
    <source>
        <dbReference type="ARBA" id="ARBA00033235"/>
    </source>
</evidence>
<feature type="binding site" evidence="19">
    <location>
        <position position="300"/>
    </location>
    <ligand>
        <name>phosphoenolpyruvate</name>
        <dbReference type="ChEBI" id="CHEBI:58702"/>
    </ligand>
</feature>
<dbReference type="InterPro" id="IPR008279">
    <property type="entry name" value="PEP-util_enz_mobile_dom"/>
</dbReference>
<feature type="binding site" evidence="19">
    <location>
        <begin position="458"/>
        <end position="459"/>
    </location>
    <ligand>
        <name>phosphoenolpyruvate</name>
        <dbReference type="ChEBI" id="CHEBI:58702"/>
    </ligand>
</feature>
<sequence length="580" mass="63551">MAEKIYQGIGVSDGIRSGIAFIYRREPEPDTNRTVSKEQTEAEAKRLDHAVEQAGQEIDRLIARASETLDSGDAAVIKGQKTFLADPAYCPEMKKLILGRQYSAEKAVREVTDRYAAVFEGMNNRYMQERATDVRDAGTRLLNYLSGVQSSGLSKIDHPVILIADDLSPSDTVQLNREMILAFATRQGGKTSHTSVFARSLGIPAVVGVPEIMEEVADGETLILDGNRGVCVASPEPETRKVYLAKMEEEHRKAELFGRFASRNAQTKDGARIIAAANIGSAADAEDSLKKGAEAVGLFRTEQVYLSTKSLPDENAQFEVYRKVAECFGSKEVIVRTLDVGGDKEIKYLGIEKETNPFLGYRAIRYCLDRKEIFLTQLRAILRASAFGRLAVMFPMISGMQELAAAKTMVEEAKEQLRGKGEPFDESIRIGMMVEIPSAALMASALAKEADFFSVGTNDLVQYTLAVDRGNEKVSYLYDYFDPAVIRLIRLTADAASSAGIPMGMCGAMAGDPLAVPLLVGLGLSELSMAAGSLAQTKYILSRLDTGSCRELAEKSDRCRNATEVRSLLQEYFETEIKEI</sequence>
<dbReference type="InterPro" id="IPR024692">
    <property type="entry name" value="PTS_EI"/>
</dbReference>
<evidence type="ECO:0000313" key="26">
    <source>
        <dbReference type="Proteomes" id="UP000469440"/>
    </source>
</evidence>
<dbReference type="GO" id="GO:0009401">
    <property type="term" value="P:phosphoenolpyruvate-dependent sugar phosphotransferase system"/>
    <property type="evidence" value="ECO:0007669"/>
    <property type="project" value="UniProtKB-KW"/>
</dbReference>
<dbReference type="PANTHER" id="PTHR46244">
    <property type="entry name" value="PHOSPHOENOLPYRUVATE-PROTEIN PHOSPHOTRANSFERASE"/>
    <property type="match status" value="1"/>
</dbReference>
<feature type="binding site" evidence="19">
    <location>
        <position position="469"/>
    </location>
    <ligand>
        <name>phosphoenolpyruvate</name>
        <dbReference type="ChEBI" id="CHEBI:58702"/>
    </ligand>
</feature>
<dbReference type="InterPro" id="IPR040442">
    <property type="entry name" value="Pyrv_kinase-like_dom_sf"/>
</dbReference>
<dbReference type="InterPro" id="IPR036637">
    <property type="entry name" value="Phosphohistidine_dom_sf"/>
</dbReference>